<dbReference type="InterPro" id="IPR013783">
    <property type="entry name" value="Ig-like_fold"/>
</dbReference>
<dbReference type="EMBL" id="DSXR01000079">
    <property type="protein sequence ID" value="HGS87496.1"/>
    <property type="molecule type" value="Genomic_DNA"/>
</dbReference>
<evidence type="ECO:0000256" key="1">
    <source>
        <dbReference type="SAM" id="MobiDB-lite"/>
    </source>
</evidence>
<keyword evidence="2" id="KW-1133">Transmembrane helix</keyword>
<proteinExistence type="predicted"/>
<dbReference type="PANTHER" id="PTHR46343">
    <property type="entry name" value="HYR DOMAIN-CONTAINING PROTEIN"/>
    <property type="match status" value="1"/>
</dbReference>
<feature type="region of interest" description="Disordered" evidence="1">
    <location>
        <begin position="1165"/>
        <end position="1191"/>
    </location>
</feature>
<protein>
    <recommendedName>
        <fullName evidence="4">Ig-like domain-containing protein</fullName>
    </recommendedName>
</protein>
<dbReference type="PANTHER" id="PTHR46343:SF2">
    <property type="entry name" value="SUSHI_VON WILLEBRAND FACTOR TYPE A_EGF_PENTRAXIN DOMAIN-CONTAINING 1"/>
    <property type="match status" value="1"/>
</dbReference>
<name>A0A7C4KZK3_9CHLR</name>
<organism evidence="3">
    <name type="scientific">Bellilinea caldifistulae</name>
    <dbReference type="NCBI Taxonomy" id="360411"/>
    <lineage>
        <taxon>Bacteria</taxon>
        <taxon>Bacillati</taxon>
        <taxon>Chloroflexota</taxon>
        <taxon>Anaerolineae</taxon>
        <taxon>Anaerolineales</taxon>
        <taxon>Anaerolineaceae</taxon>
        <taxon>Bellilinea</taxon>
    </lineage>
</organism>
<evidence type="ECO:0008006" key="4">
    <source>
        <dbReference type="Google" id="ProtNLM"/>
    </source>
</evidence>
<dbReference type="AlphaFoldDB" id="A0A7C4KZK3"/>
<dbReference type="Gene3D" id="2.60.40.10">
    <property type="entry name" value="Immunoglobulins"/>
    <property type="match status" value="2"/>
</dbReference>
<accession>A0A7C4KZK3</accession>
<feature type="transmembrane region" description="Helical" evidence="2">
    <location>
        <begin position="1218"/>
        <end position="1237"/>
    </location>
</feature>
<keyword evidence="2" id="KW-0472">Membrane</keyword>
<gene>
    <name evidence="3" type="ORF">ENT17_07740</name>
</gene>
<dbReference type="InterPro" id="IPR043555">
    <property type="entry name" value="SRPX-like"/>
</dbReference>
<evidence type="ECO:0000256" key="2">
    <source>
        <dbReference type="SAM" id="Phobius"/>
    </source>
</evidence>
<evidence type="ECO:0000313" key="3">
    <source>
        <dbReference type="EMBL" id="HGS87496.1"/>
    </source>
</evidence>
<comment type="caution">
    <text evidence="3">The sequence shown here is derived from an EMBL/GenBank/DDBJ whole genome shotgun (WGS) entry which is preliminary data.</text>
</comment>
<keyword evidence="2" id="KW-0812">Transmembrane</keyword>
<reference evidence="3" key="1">
    <citation type="journal article" date="2020" name="mSystems">
        <title>Genome- and Community-Level Interaction Insights into Carbon Utilization and Element Cycling Functions of Hydrothermarchaeota in Hydrothermal Sediment.</title>
        <authorList>
            <person name="Zhou Z."/>
            <person name="Liu Y."/>
            <person name="Xu W."/>
            <person name="Pan J."/>
            <person name="Luo Z.H."/>
            <person name="Li M."/>
        </authorList>
    </citation>
    <scope>NUCLEOTIDE SEQUENCE [LARGE SCALE GENOMIC DNA]</scope>
    <source>
        <strain evidence="3">SpSt-556</strain>
    </source>
</reference>
<sequence length="1262" mass="132064">MRGWSGKLSPLAALAAALVSVTVVIAAYTGPIRPRTVTVQDGYVRTIYQNSPWQMVCRCAYADPGGRCADNDYGCFCGAPPYNNTALYTCYEDEPRYVNVTHNPATASGSFTCGTWGSNGWCRGGASLNVSGSEPVSGYSIIRMEGNYTGGNEAAVSCSGASCGFTPPQGQGTFWYWAVSSYGDTSAKNSLAYKFDAGAPTVSLSPSGTLGSNGWYRSNVTVTGSGSDAVSGLAGIAMSCPSCASCGSGSCFIQSDGVHTVTATATDNAGNSSTSNLTVRKDTVPPSLSYSVAGQNFRNGWYRSAVEFSANASDATSGVASVVLSCGSNPCSVSAEGQNTVTITATDYAGNSSSMSETVWIDTVKPLVSLSVPPADGLNGWYVSNVTATASGSDATSGIDVVRTRLNNGAWGGSSLTVTTDGVNYVYAQAVDVAGNESDLVYATVRRDTVPPVASLNIPTPNGQNGWFISNPTVSAGGTDATSGVAVRQVRVNGGAWQSSAVIGTDGVHTVEGRAQDYAGHWSSTVSSTVRVDSTPPTASVSLPPVDGQNGWYVSDVAIGAVGDDATSGVASREARLGSGAWQPNGLTITTDGTHTVTVRVTDNAGNSHTATATVQRDATPPTINGLDGAGTAGNNGWYVSDVEVSGVASDATSGIVLVEVDGQPNLALSEGVHSVLIRAVDEAGNQSTQAFSVRVDTTPPVLTPQLSPLDGDNGWYVAGATLDAAASDALSGLAAVRVRVDGGAWQTLPLDLTDEGVYDVEIEAEDEAGNLTRENLTVRIDRTAPTITPSIPAADGKNGWYVSPFEVSYATDDNLAGVQSSAWRLNNGTWQNGTPQIDGEGEIVLDIRAADNAGNTRIRRYTFTLDQTPPVGAITLTGEAGVEDWYRSAVEVNLTGEDAVSGVAEVRLPQAVIEAEGWHVVRGEVEDKAGWVTEIRRSFGIDLTPPQGGFDALPELLSGTVELAGDASDALSGLLRLEISFSMGYQWQEITATNDRWTYEWDTTQTNGGYKRLYLRLTDKAGNTYTTGVDVLVSNALPAAEITRQWVISESGQVSITPGDLPIRQVCLTIQDPSSDRKVEWCGDSIEDIPNPVQWDGKFADGTQAAPGQYPVTVQVTDIAGRTVMASGTVIIPAPTPTPTVEEREEATATKPLVIVVLPTATPIPTATPTQTATEEREEPTRTPPAVSVVLPTPQPTVAVKPPKIEVQAAVEVVRRALWPFLTLIGLAAALGYSAMRDERPKAIRKLAERMEQIKDLQEVK</sequence>
<feature type="compositionally biased region" description="Low complexity" evidence="1">
    <location>
        <begin position="1165"/>
        <end position="1174"/>
    </location>
</feature>